<evidence type="ECO:0000313" key="2">
    <source>
        <dbReference type="EMBL" id="RLM70040.1"/>
    </source>
</evidence>
<dbReference type="OrthoDB" id="712959at2759"/>
<feature type="region of interest" description="Disordered" evidence="1">
    <location>
        <begin position="206"/>
        <end position="284"/>
    </location>
</feature>
<protein>
    <submittedName>
        <fullName evidence="2">Uncharacterized protein</fullName>
    </submittedName>
</protein>
<gene>
    <name evidence="2" type="ORF">C2845_PM17G07040</name>
</gene>
<reference evidence="3" key="1">
    <citation type="journal article" date="2019" name="Nat. Commun.">
        <title>The genome of broomcorn millet.</title>
        <authorList>
            <person name="Zou C."/>
            <person name="Miki D."/>
            <person name="Li D."/>
            <person name="Tang Q."/>
            <person name="Xiao L."/>
            <person name="Rajput S."/>
            <person name="Deng P."/>
            <person name="Jia W."/>
            <person name="Huang R."/>
            <person name="Zhang M."/>
            <person name="Sun Y."/>
            <person name="Hu J."/>
            <person name="Fu X."/>
            <person name="Schnable P.S."/>
            <person name="Li F."/>
            <person name="Zhang H."/>
            <person name="Feng B."/>
            <person name="Zhu X."/>
            <person name="Liu R."/>
            <person name="Schnable J.C."/>
            <person name="Zhu J.-K."/>
            <person name="Zhang H."/>
        </authorList>
    </citation>
    <scope>NUCLEOTIDE SEQUENCE [LARGE SCALE GENOMIC DNA]</scope>
</reference>
<evidence type="ECO:0000313" key="3">
    <source>
        <dbReference type="Proteomes" id="UP000275267"/>
    </source>
</evidence>
<dbReference type="EMBL" id="PQIB02000014">
    <property type="protein sequence ID" value="RLM70040.1"/>
    <property type="molecule type" value="Genomic_DNA"/>
</dbReference>
<accession>A0A3L6Q6E1</accession>
<dbReference type="PANTHER" id="PTHR48243:SF1">
    <property type="entry name" value="AMINOTRANSFERASE-LIKE PLANT MOBILE DOMAIN-CONTAINING PROTEIN"/>
    <property type="match status" value="1"/>
</dbReference>
<dbReference type="PANTHER" id="PTHR48243">
    <property type="entry name" value="AMINOTRANSFERASE-LIKE PLANT MOBILE DOMAIN-CONTAINING PROTEIN"/>
    <property type="match status" value="1"/>
</dbReference>
<comment type="caution">
    <text evidence="2">The sequence shown here is derived from an EMBL/GenBank/DDBJ whole genome shotgun (WGS) entry which is preliminary data.</text>
</comment>
<name>A0A3L6Q6E1_PANMI</name>
<organism evidence="2 3">
    <name type="scientific">Panicum miliaceum</name>
    <name type="common">Proso millet</name>
    <name type="synonym">Broomcorn millet</name>
    <dbReference type="NCBI Taxonomy" id="4540"/>
    <lineage>
        <taxon>Eukaryota</taxon>
        <taxon>Viridiplantae</taxon>
        <taxon>Streptophyta</taxon>
        <taxon>Embryophyta</taxon>
        <taxon>Tracheophyta</taxon>
        <taxon>Spermatophyta</taxon>
        <taxon>Magnoliopsida</taxon>
        <taxon>Liliopsida</taxon>
        <taxon>Poales</taxon>
        <taxon>Poaceae</taxon>
        <taxon>PACMAD clade</taxon>
        <taxon>Panicoideae</taxon>
        <taxon>Panicodae</taxon>
        <taxon>Paniceae</taxon>
        <taxon>Panicinae</taxon>
        <taxon>Panicum</taxon>
        <taxon>Panicum sect. Panicum</taxon>
    </lineage>
</organism>
<dbReference type="AlphaFoldDB" id="A0A3L6Q6E1"/>
<dbReference type="Proteomes" id="UP000275267">
    <property type="component" value="Unassembled WGS sequence"/>
</dbReference>
<feature type="compositionally biased region" description="Low complexity" evidence="1">
    <location>
        <begin position="260"/>
        <end position="269"/>
    </location>
</feature>
<keyword evidence="3" id="KW-1185">Reference proteome</keyword>
<evidence type="ECO:0000256" key="1">
    <source>
        <dbReference type="SAM" id="MobiDB-lite"/>
    </source>
</evidence>
<sequence length="351" mass="40095">MDDDDAPYLDLRDDRERKAYTILKNQSFGHSKAFDPDLLANTVVHGKFAPRCNDIQNPTLRLMHKWLAITLFPRDDVRTVRNHELMILYAMVNKNKVSPVKSMISQWLSNFKMTGPIECTSLVTRIASSLGVLDGNAIPYIEDPQTLIDKDYLIYGHTLKKGPNDSLIFFSLGYENKIPLPNAGYHLYNCQSLTAPLIPEEVARRHSVSGLPARMTRNKARRGTEPAPLPQQPQPSHHHEAGGSAWHSASTDEWARQALSRRSTSSSSSGIPNLPRRTASSRDFGSITQQLGELRVQADNIEYTLHQHIETNQAWQQYTGDRIHVMEQRQLQQQEEWRVSYRWRGFNPDQQ</sequence>
<proteinExistence type="predicted"/>